<evidence type="ECO:0008006" key="2">
    <source>
        <dbReference type="Google" id="ProtNLM"/>
    </source>
</evidence>
<proteinExistence type="predicted"/>
<dbReference type="SUPFAM" id="SSF56059">
    <property type="entry name" value="Glutathione synthetase ATP-binding domain-like"/>
    <property type="match status" value="1"/>
</dbReference>
<organism evidence="1">
    <name type="scientific">viral metagenome</name>
    <dbReference type="NCBI Taxonomy" id="1070528"/>
    <lineage>
        <taxon>unclassified sequences</taxon>
        <taxon>metagenomes</taxon>
        <taxon>organismal metagenomes</taxon>
    </lineage>
</organism>
<reference evidence="1" key="1">
    <citation type="journal article" date="2020" name="Nature">
        <title>Giant virus diversity and host interactions through global metagenomics.</title>
        <authorList>
            <person name="Schulz F."/>
            <person name="Roux S."/>
            <person name="Paez-Espino D."/>
            <person name="Jungbluth S."/>
            <person name="Walsh D.A."/>
            <person name="Denef V.J."/>
            <person name="McMahon K.D."/>
            <person name="Konstantinidis K.T."/>
            <person name="Eloe-Fadrosh E.A."/>
            <person name="Kyrpides N.C."/>
            <person name="Woyke T."/>
        </authorList>
    </citation>
    <scope>NUCLEOTIDE SEQUENCE</scope>
    <source>
        <strain evidence="1">GVMAG-M-3300009182-67</strain>
    </source>
</reference>
<protein>
    <recommendedName>
        <fullName evidence="2">ATP-grasp domain-containing protein</fullName>
    </recommendedName>
</protein>
<dbReference type="EMBL" id="MN739039">
    <property type="protein sequence ID" value="QHS84935.1"/>
    <property type="molecule type" value="Genomic_DNA"/>
</dbReference>
<name>A0A6C0AY71_9ZZZZ</name>
<dbReference type="AlphaFoldDB" id="A0A6C0AY71"/>
<accession>A0A6C0AY71</accession>
<evidence type="ECO:0000313" key="1">
    <source>
        <dbReference type="EMBL" id="QHS84935.1"/>
    </source>
</evidence>
<sequence length="392" mass="45326">MSALELKIGIVLNYKKAEMKKDELYCVKEHPWLKIANEKSYNSLTITKKNKRCVPADVAIGVFLENLPKNEEIKITVDYITPDEISLERFRKNDIVFVIIYDLLECFHLSKGKQFETYKHALKNADNVYPPYVYQKFINNKCAYYKYLAEKKIPVAPTHCISKKKWLKRDSDAYVDKLINKIKSNKWTAVIAKPVYGQESKDFAKFVTKPKEECEDNCDSGGCGDAIDCQKGRIKKYLSKNIPKYKSIVIQEYIPGFDKSNPEFRTYFIDGIYAYTVVTTDRIVDTPVQEGGNFKVPSDQWNYIMRFSKKVMETLPKFNLPGNLKSPILTRIDIGSGLEGVPYTFFVNEVEFVPSLYIEDQDFPVVEEIAKSLLHVAMEYRFAKSLPIKVKF</sequence>